<dbReference type="InterPro" id="IPR050546">
    <property type="entry name" value="Glycosyl_Hydrlase_16"/>
</dbReference>
<dbReference type="PANTHER" id="PTHR10963:SF55">
    <property type="entry name" value="GLYCOSIDE HYDROLASE FAMILY 16 PROTEIN"/>
    <property type="match status" value="1"/>
</dbReference>
<dbReference type="GO" id="GO:0004553">
    <property type="term" value="F:hydrolase activity, hydrolyzing O-glycosyl compounds"/>
    <property type="evidence" value="ECO:0007669"/>
    <property type="project" value="InterPro"/>
</dbReference>
<gene>
    <name evidence="4" type="ORF">ADIAG_03930</name>
</gene>
<dbReference type="Gene3D" id="2.60.120.200">
    <property type="match status" value="1"/>
</dbReference>
<dbReference type="InterPro" id="IPR013320">
    <property type="entry name" value="ConA-like_dom_sf"/>
</dbReference>
<dbReference type="eggNOG" id="COG2273">
    <property type="taxonomic scope" value="Bacteria"/>
</dbReference>
<dbReference type="SUPFAM" id="SSF49899">
    <property type="entry name" value="Concanavalin A-like lectins/glucanases"/>
    <property type="match status" value="1"/>
</dbReference>
<reference evidence="4 5" key="1">
    <citation type="journal article" date="2013" name="Genome Announc.">
        <title>Draft Genome Sequence of Arthrobacter gangotriensis Strain Lz1yT, Isolated from a Penguin Rookery Soil Sample Collected in Antarctica, near the Indian Station Dakshin Gangotri.</title>
        <authorList>
            <person name="Shivaji S."/>
            <person name="Ara S."/>
            <person name="Bandi S."/>
            <person name="Singh A."/>
            <person name="Kumar Pinnaka A."/>
        </authorList>
    </citation>
    <scope>NUCLEOTIDE SEQUENCE [LARGE SCALE GENOMIC DNA]</scope>
    <source>
        <strain evidence="4 5">Lz1y</strain>
    </source>
</reference>
<dbReference type="Pfam" id="PF00722">
    <property type="entry name" value="Glyco_hydro_16"/>
    <property type="match status" value="1"/>
</dbReference>
<evidence type="ECO:0000256" key="2">
    <source>
        <dbReference type="SAM" id="MobiDB-lite"/>
    </source>
</evidence>
<comment type="caution">
    <text evidence="4">The sequence shown here is derived from an EMBL/GenBank/DDBJ whole genome shotgun (WGS) entry which is preliminary data.</text>
</comment>
<sequence length="363" mass="39800">MQRPGTGLSKVPHGVMSWASGGPNDSVVRSPALQPWGERSDAGTVRHDRKSCMEGWPVAGHDRYSYHRVMGRKREVFGSVTGLIALALLSGCTSQVPDENPGSTQIQPTDGLNSGIHPDAASTDGMLLDEGFDENTLDASLWNTCHWWQDDGCTIATNNELEWYLPRQVKVSEGALHLTAERSAISASDGKDYRFASGMVTTGPPAHQRAPRLAFTYGKVEVRFRLPAGRGLWPAIWLLPASENSRPEIDMLEVTGEDTGRLRLHLHPKDDSAPSIGKDYLLPGGASLAGGWHTIGLDWSPGRLDFILDGKRVWRLDGKEVPDEPMYLVMNLAVGGEYPGDPDQSTRFPATMSIDHVRIRRND</sequence>
<evidence type="ECO:0000259" key="3">
    <source>
        <dbReference type="PROSITE" id="PS51762"/>
    </source>
</evidence>
<keyword evidence="5" id="KW-1185">Reference proteome</keyword>
<dbReference type="EMBL" id="AOCK01000014">
    <property type="protein sequence ID" value="EMQ96793.1"/>
    <property type="molecule type" value="Genomic_DNA"/>
</dbReference>
<keyword evidence="4" id="KW-0378">Hydrolase</keyword>
<dbReference type="STRING" id="1276920.ADIAG_03930"/>
<dbReference type="PROSITE" id="PS51762">
    <property type="entry name" value="GH16_2"/>
    <property type="match status" value="1"/>
</dbReference>
<dbReference type="GO" id="GO:0005975">
    <property type="term" value="P:carbohydrate metabolic process"/>
    <property type="evidence" value="ECO:0007669"/>
    <property type="project" value="InterPro"/>
</dbReference>
<dbReference type="CDD" id="cd08023">
    <property type="entry name" value="GH16_laminarinase_like"/>
    <property type="match status" value="1"/>
</dbReference>
<proteinExistence type="inferred from homology"/>
<accession>M7NE94</accession>
<protein>
    <submittedName>
        <fullName evidence="4">Glycoside hydrolase family protein</fullName>
    </submittedName>
</protein>
<dbReference type="Proteomes" id="UP000012015">
    <property type="component" value="Unassembled WGS sequence"/>
</dbReference>
<name>M7NE94_9MICC</name>
<comment type="similarity">
    <text evidence="1">Belongs to the glycosyl hydrolase 16 family.</text>
</comment>
<evidence type="ECO:0000256" key="1">
    <source>
        <dbReference type="ARBA" id="ARBA00006865"/>
    </source>
</evidence>
<organism evidence="4 5">
    <name type="scientific">Paeniglutamicibacter gangotriensis Lz1y</name>
    <dbReference type="NCBI Taxonomy" id="1276920"/>
    <lineage>
        <taxon>Bacteria</taxon>
        <taxon>Bacillati</taxon>
        <taxon>Actinomycetota</taxon>
        <taxon>Actinomycetes</taxon>
        <taxon>Micrococcales</taxon>
        <taxon>Micrococcaceae</taxon>
        <taxon>Paeniglutamicibacter</taxon>
    </lineage>
</organism>
<dbReference type="PANTHER" id="PTHR10963">
    <property type="entry name" value="GLYCOSYL HYDROLASE-RELATED"/>
    <property type="match status" value="1"/>
</dbReference>
<feature type="domain" description="GH16" evidence="3">
    <location>
        <begin position="102"/>
        <end position="363"/>
    </location>
</feature>
<evidence type="ECO:0000313" key="4">
    <source>
        <dbReference type="EMBL" id="EMQ96793.1"/>
    </source>
</evidence>
<evidence type="ECO:0000313" key="5">
    <source>
        <dbReference type="Proteomes" id="UP000012015"/>
    </source>
</evidence>
<dbReference type="PATRIC" id="fig|1276920.7.peg.3926"/>
<dbReference type="InterPro" id="IPR000757">
    <property type="entry name" value="Beta-glucanase-like"/>
</dbReference>
<feature type="region of interest" description="Disordered" evidence="2">
    <location>
        <begin position="1"/>
        <end position="25"/>
    </location>
</feature>
<dbReference type="AlphaFoldDB" id="M7NE94"/>